<name>A0AAP0GP82_9ASTR</name>
<evidence type="ECO:0000256" key="1">
    <source>
        <dbReference type="SAM" id="MobiDB-lite"/>
    </source>
</evidence>
<proteinExistence type="predicted"/>
<keyword evidence="4" id="KW-1185">Reference proteome</keyword>
<dbReference type="PANTHER" id="PTHR46503:SF10">
    <property type="entry name" value="VON WILLEBRAND FACTOR, TYPE A, VON WILLEBRAND FACTOR A-LIKE DOMAIN SUPERFAMILY"/>
    <property type="match status" value="1"/>
</dbReference>
<dbReference type="Proteomes" id="UP001408789">
    <property type="component" value="Unassembled WGS sequence"/>
</dbReference>
<protein>
    <recommendedName>
        <fullName evidence="2">VWFA domain-containing protein</fullName>
    </recommendedName>
</protein>
<dbReference type="EMBL" id="JBCNJP010000024">
    <property type="protein sequence ID" value="KAK9056566.1"/>
    <property type="molecule type" value="Genomic_DNA"/>
</dbReference>
<gene>
    <name evidence="3" type="ORF">SSX86_023928</name>
</gene>
<dbReference type="PROSITE" id="PS50234">
    <property type="entry name" value="VWFA"/>
    <property type="match status" value="1"/>
</dbReference>
<dbReference type="InterPro" id="IPR036465">
    <property type="entry name" value="vWFA_dom_sf"/>
</dbReference>
<dbReference type="AlphaFoldDB" id="A0AAP0GP82"/>
<evidence type="ECO:0000259" key="2">
    <source>
        <dbReference type="PROSITE" id="PS50234"/>
    </source>
</evidence>
<feature type="compositionally biased region" description="Low complexity" evidence="1">
    <location>
        <begin position="39"/>
        <end position="55"/>
    </location>
</feature>
<dbReference type="Pfam" id="PF13768">
    <property type="entry name" value="VWA_3"/>
    <property type="match status" value="1"/>
</dbReference>
<dbReference type="SMART" id="SM00327">
    <property type="entry name" value="VWA"/>
    <property type="match status" value="1"/>
</dbReference>
<organism evidence="3 4">
    <name type="scientific">Deinandra increscens subsp. villosa</name>
    <dbReference type="NCBI Taxonomy" id="3103831"/>
    <lineage>
        <taxon>Eukaryota</taxon>
        <taxon>Viridiplantae</taxon>
        <taxon>Streptophyta</taxon>
        <taxon>Embryophyta</taxon>
        <taxon>Tracheophyta</taxon>
        <taxon>Spermatophyta</taxon>
        <taxon>Magnoliopsida</taxon>
        <taxon>eudicotyledons</taxon>
        <taxon>Gunneridae</taxon>
        <taxon>Pentapetalae</taxon>
        <taxon>asterids</taxon>
        <taxon>campanulids</taxon>
        <taxon>Asterales</taxon>
        <taxon>Asteraceae</taxon>
        <taxon>Asteroideae</taxon>
        <taxon>Heliantheae alliance</taxon>
        <taxon>Madieae</taxon>
        <taxon>Madiinae</taxon>
        <taxon>Deinandra</taxon>
    </lineage>
</organism>
<sequence length="781" mass="87458">MAAVDEFSRSVDMGLRLSKRIYYGKDGPSISAPKPPPSMEKSLSSSSSASSFRPPQNHHPTAPMVYAVVSEPVVVDNPDVRSYQPYDYGRCDPPALIPLHMLGVTLKVECYLDTAFVTVDGVWRLHCLMSNALCDCRIAIPTGEQGSVLGVEVETDRRSYFTRLITLEDEQNMIYDKEETAKDGFLMKGNTYTFQVLQVEGGSNIHVKVRWSLKMSYLGDGFGLCVPFTYPAHVFPVSHKVPCTEKILLDVNSGTCGVITCNIASHPLKELKRQAGKVGFSYEAEVLKWSTQDFYFSYSVCSNEIFGGLLVQTPSAHDYDQRDQFCFYLFPGINRSMKAFKKEVVFVIDISGSMRDDPLNKTKYEVIGCLWKLNQGDLFNIIASNGETKSFSSSLEFATEETVTNATEWMNTNLIAHGGTNLLLPIKQAVDMVGKTSDSIPLIFLITDGTVEDERDICNKMKCHIVNEQLNSPRIYTFGIGSYCNHYFLQMLANIGRGYFDSAQDIDSISIRMQKLFDNATTLFLSNITLDALQNLESYTIFPLRLPDLSSRSPLIISGRFTGKFPNIVKARGFLADLSTHVIDVKVVKANDVPLEMVCARREIATLTAQAWLDQNIELEKKVARMSLQRGFPSEYTHMILVQHDNVKPAIESVSPEEVCLCINTWRIIKYMKLKNQKITYMMNLNVGFGDLVATIENLPPGIKELKLSEPTGKMLKAASSCWTIFLNRFCCRCFIQACTQMNDQCAIVFTQLCTALACFQCLSCCCEMCDSCAEMCLNCL</sequence>
<dbReference type="InterPro" id="IPR002035">
    <property type="entry name" value="VWF_A"/>
</dbReference>
<feature type="region of interest" description="Disordered" evidence="1">
    <location>
        <begin position="23"/>
        <end position="58"/>
    </location>
</feature>
<accession>A0AAP0GP82</accession>
<feature type="domain" description="VWFA" evidence="2">
    <location>
        <begin position="343"/>
        <end position="520"/>
    </location>
</feature>
<dbReference type="PANTHER" id="PTHR46503">
    <property type="entry name" value="INTER-ALPHA-TRYPSIN INHIBITOR HEAVY CHAIN-LIKE PROTEIN"/>
    <property type="match status" value="1"/>
</dbReference>
<evidence type="ECO:0000313" key="4">
    <source>
        <dbReference type="Proteomes" id="UP001408789"/>
    </source>
</evidence>
<evidence type="ECO:0000313" key="3">
    <source>
        <dbReference type="EMBL" id="KAK9056566.1"/>
    </source>
</evidence>
<dbReference type="SUPFAM" id="SSF53300">
    <property type="entry name" value="vWA-like"/>
    <property type="match status" value="1"/>
</dbReference>
<dbReference type="Gene3D" id="3.40.50.410">
    <property type="entry name" value="von Willebrand factor, type A domain"/>
    <property type="match status" value="1"/>
</dbReference>
<comment type="caution">
    <text evidence="3">The sequence shown here is derived from an EMBL/GenBank/DDBJ whole genome shotgun (WGS) entry which is preliminary data.</text>
</comment>
<reference evidence="3 4" key="1">
    <citation type="submission" date="2024-04" db="EMBL/GenBank/DDBJ databases">
        <title>The reference genome of an endangered Asteraceae, Deinandra increscens subsp. villosa, native to the Central Coast of California.</title>
        <authorList>
            <person name="Guilliams M."/>
            <person name="Hasenstab-Lehman K."/>
            <person name="Meyer R."/>
            <person name="Mcevoy S."/>
        </authorList>
    </citation>
    <scope>NUCLEOTIDE SEQUENCE [LARGE SCALE GENOMIC DNA]</scope>
    <source>
        <tissue evidence="3">Leaf</tissue>
    </source>
</reference>